<proteinExistence type="predicted"/>
<dbReference type="EMBL" id="JAGYPN010000002">
    <property type="protein sequence ID" value="MBS4223672.1"/>
    <property type="molecule type" value="Genomic_DNA"/>
</dbReference>
<protein>
    <submittedName>
        <fullName evidence="2">Class I SAM-dependent methyltransferase</fullName>
    </submittedName>
</protein>
<organism evidence="2 3">
    <name type="scientific">Lederbergia citrea</name>
    <dbReference type="NCBI Taxonomy" id="2833581"/>
    <lineage>
        <taxon>Bacteria</taxon>
        <taxon>Bacillati</taxon>
        <taxon>Bacillota</taxon>
        <taxon>Bacilli</taxon>
        <taxon>Bacillales</taxon>
        <taxon>Bacillaceae</taxon>
        <taxon>Lederbergia</taxon>
    </lineage>
</organism>
<evidence type="ECO:0000313" key="2">
    <source>
        <dbReference type="EMBL" id="MBS4223672.1"/>
    </source>
</evidence>
<reference evidence="2 3" key="1">
    <citation type="submission" date="2021-05" db="EMBL/GenBank/DDBJ databases">
        <title>Novel Bacillus species.</title>
        <authorList>
            <person name="Liu G."/>
        </authorList>
    </citation>
    <scope>NUCLEOTIDE SEQUENCE [LARGE SCALE GENOMIC DNA]</scope>
    <source>
        <strain evidence="2 3">FJAT-49682</strain>
    </source>
</reference>
<dbReference type="SUPFAM" id="SSF53335">
    <property type="entry name" value="S-adenosyl-L-methionine-dependent methyltransferases"/>
    <property type="match status" value="1"/>
</dbReference>
<dbReference type="GO" id="GO:0008757">
    <property type="term" value="F:S-adenosylmethionine-dependent methyltransferase activity"/>
    <property type="evidence" value="ECO:0007669"/>
    <property type="project" value="InterPro"/>
</dbReference>
<dbReference type="InterPro" id="IPR013216">
    <property type="entry name" value="Methyltransf_11"/>
</dbReference>
<keyword evidence="2" id="KW-0808">Transferase</keyword>
<dbReference type="InterPro" id="IPR029063">
    <property type="entry name" value="SAM-dependent_MTases_sf"/>
</dbReference>
<evidence type="ECO:0000313" key="3">
    <source>
        <dbReference type="Proteomes" id="UP000676456"/>
    </source>
</evidence>
<dbReference type="AlphaFoldDB" id="A0A942UPJ0"/>
<dbReference type="GO" id="GO:0032259">
    <property type="term" value="P:methylation"/>
    <property type="evidence" value="ECO:0007669"/>
    <property type="project" value="UniProtKB-KW"/>
</dbReference>
<comment type="caution">
    <text evidence="2">The sequence shown here is derived from an EMBL/GenBank/DDBJ whole genome shotgun (WGS) entry which is preliminary data.</text>
</comment>
<feature type="domain" description="Methyltransferase type 11" evidence="1">
    <location>
        <begin position="42"/>
        <end position="135"/>
    </location>
</feature>
<dbReference type="Gene3D" id="3.40.50.150">
    <property type="entry name" value="Vaccinia Virus protein VP39"/>
    <property type="match status" value="1"/>
</dbReference>
<keyword evidence="2" id="KW-0489">Methyltransferase</keyword>
<dbReference type="Pfam" id="PF08241">
    <property type="entry name" value="Methyltransf_11"/>
    <property type="match status" value="1"/>
</dbReference>
<sequence length="204" mass="23373">MEKEKLVRIFDRQAGKYEKNKETAKQRRWRENLISHAEGEVLELAVGAGANFSFYSSGVKVTAIDFSEAMLDKAKHTAQTYCVETDFICSEIEKMNFPNDSFDTIVSTLSFCSYENPLMMLKKIQDWCRPNGKILLMEHGISPNFVVSTVQKALDPLLYRMIGCHQTRNIPELIRESGLSIDRVESHYFKMLHVIWAKPGVSEV</sequence>
<dbReference type="Proteomes" id="UP000676456">
    <property type="component" value="Unassembled WGS sequence"/>
</dbReference>
<name>A0A942UPJ0_9BACI</name>
<dbReference type="InterPro" id="IPR052356">
    <property type="entry name" value="Thiol_S-MT"/>
</dbReference>
<dbReference type="PANTHER" id="PTHR45036:SF1">
    <property type="entry name" value="METHYLTRANSFERASE LIKE 7A"/>
    <property type="match status" value="1"/>
</dbReference>
<dbReference type="CDD" id="cd02440">
    <property type="entry name" value="AdoMet_MTases"/>
    <property type="match status" value="1"/>
</dbReference>
<keyword evidence="3" id="KW-1185">Reference proteome</keyword>
<dbReference type="RefSeq" id="WP_213098664.1">
    <property type="nucleotide sequence ID" value="NZ_JAGYPN010000002.1"/>
</dbReference>
<gene>
    <name evidence="2" type="ORF">KHA91_13025</name>
</gene>
<evidence type="ECO:0000259" key="1">
    <source>
        <dbReference type="Pfam" id="PF08241"/>
    </source>
</evidence>
<accession>A0A942UPJ0</accession>
<dbReference type="PANTHER" id="PTHR45036">
    <property type="entry name" value="METHYLTRANSFERASE LIKE 7B"/>
    <property type="match status" value="1"/>
</dbReference>